<feature type="compositionally biased region" description="Basic and acidic residues" evidence="2">
    <location>
        <begin position="241"/>
        <end position="264"/>
    </location>
</feature>
<name>A0A8S4P6Q1_OWEFU</name>
<gene>
    <name evidence="4" type="ORF">OFUS_LOCUS15207</name>
</gene>
<keyword evidence="5" id="KW-1185">Reference proteome</keyword>
<comment type="caution">
    <text evidence="4">The sequence shown here is derived from an EMBL/GenBank/DDBJ whole genome shotgun (WGS) entry which is preliminary data.</text>
</comment>
<dbReference type="EMBL" id="CAIIXF020000007">
    <property type="protein sequence ID" value="CAH1789931.1"/>
    <property type="molecule type" value="Genomic_DNA"/>
</dbReference>
<feature type="chain" id="PRO_5035819167" evidence="3">
    <location>
        <begin position="18"/>
        <end position="418"/>
    </location>
</feature>
<accession>A0A8S4P6Q1</accession>
<organism evidence="4 5">
    <name type="scientific">Owenia fusiformis</name>
    <name type="common">Polychaete worm</name>
    <dbReference type="NCBI Taxonomy" id="6347"/>
    <lineage>
        <taxon>Eukaryota</taxon>
        <taxon>Metazoa</taxon>
        <taxon>Spiralia</taxon>
        <taxon>Lophotrochozoa</taxon>
        <taxon>Annelida</taxon>
        <taxon>Polychaeta</taxon>
        <taxon>Sedentaria</taxon>
        <taxon>Canalipalpata</taxon>
        <taxon>Sabellida</taxon>
        <taxon>Oweniida</taxon>
        <taxon>Oweniidae</taxon>
        <taxon>Owenia</taxon>
    </lineage>
</organism>
<feature type="compositionally biased region" description="Gly residues" evidence="2">
    <location>
        <begin position="169"/>
        <end position="237"/>
    </location>
</feature>
<protein>
    <submittedName>
        <fullName evidence="4">Uncharacterized protein</fullName>
    </submittedName>
</protein>
<dbReference type="OrthoDB" id="6159808at2759"/>
<feature type="region of interest" description="Disordered" evidence="2">
    <location>
        <begin position="165"/>
        <end position="268"/>
    </location>
</feature>
<keyword evidence="1 3" id="KW-0732">Signal</keyword>
<evidence type="ECO:0000256" key="2">
    <source>
        <dbReference type="SAM" id="MobiDB-lite"/>
    </source>
</evidence>
<feature type="signal peptide" evidence="3">
    <location>
        <begin position="1"/>
        <end position="17"/>
    </location>
</feature>
<dbReference type="AlphaFoldDB" id="A0A8S4P6Q1"/>
<evidence type="ECO:0000256" key="3">
    <source>
        <dbReference type="SAM" id="SignalP"/>
    </source>
</evidence>
<reference evidence="4" key="1">
    <citation type="submission" date="2022-03" db="EMBL/GenBank/DDBJ databases">
        <authorList>
            <person name="Martin C."/>
        </authorList>
    </citation>
    <scope>NUCLEOTIDE SEQUENCE</scope>
</reference>
<evidence type="ECO:0000313" key="4">
    <source>
        <dbReference type="EMBL" id="CAH1789931.1"/>
    </source>
</evidence>
<evidence type="ECO:0000313" key="5">
    <source>
        <dbReference type="Proteomes" id="UP000749559"/>
    </source>
</evidence>
<dbReference type="InterPro" id="IPR050975">
    <property type="entry name" value="Sleep_regulator"/>
</dbReference>
<sequence>MKLRVMTFMLLAAAVNGAIVRPNTLREKRMTEQNGGSNECFSCSSWWEGVCMKGAIRDEVRPWVASESCPSGRCFIRRQFETNMPVYYRGCADHFPGLDMFTEEGCVSGSFTPYGWVDQWCFCNGGFCNGQSFKDLGGTELDDMYDYVDTENDVNDVDQDQIDMQGQGNMQGQGDMNGQGDMEGQGNMQGQGDMNGQGDMEGQGNMQGQGDMNGQGDMEGQGNMQGQGDMNGQGDMQGQGDMKEQGDMHNQGDTHSMQDGDHNNNDGTIGDVTDGTMATAMIDNNVDTTTVLDANLTKTGGADHVFCYDCSSWWDVCRRFGIADDHKSIVSKTECSSKKCFIREDKDGAVYRGCADGWPALADYTNSGCVNGTDVGSPWTTQWCFCDSDECNGIDYADIQGTGAAELTSTPRPSTSGP</sequence>
<dbReference type="PANTHER" id="PTHR33562">
    <property type="entry name" value="ATILLA, ISOFORM B-RELATED-RELATED"/>
    <property type="match status" value="1"/>
</dbReference>
<dbReference type="Proteomes" id="UP000749559">
    <property type="component" value="Unassembled WGS sequence"/>
</dbReference>
<evidence type="ECO:0000256" key="1">
    <source>
        <dbReference type="ARBA" id="ARBA00022729"/>
    </source>
</evidence>
<proteinExistence type="predicted"/>